<proteinExistence type="predicted"/>
<name>A0A1I7WAT2_HETBA</name>
<dbReference type="Proteomes" id="UP000095283">
    <property type="component" value="Unplaced"/>
</dbReference>
<keyword evidence="1" id="KW-1185">Reference proteome</keyword>
<reference evidence="2" key="1">
    <citation type="submission" date="2016-11" db="UniProtKB">
        <authorList>
            <consortium name="WormBaseParasite"/>
        </authorList>
    </citation>
    <scope>IDENTIFICATION</scope>
</reference>
<sequence>MPWQVVDFSSPKWDSQVSPALSVLGLLMFSEKPFIISANIHFIREGSHMSLFFYRHQCIVVKQYKVNQKKLVSYILLLFPSDLATCHFLRTLPVKAIESISKSVKFKTTFT</sequence>
<dbReference type="WBParaSite" id="Hba_01794">
    <property type="protein sequence ID" value="Hba_01794"/>
    <property type="gene ID" value="Hba_01794"/>
</dbReference>
<protein>
    <submittedName>
        <fullName evidence="2">Ovule protein</fullName>
    </submittedName>
</protein>
<accession>A0A1I7WAT2</accession>
<dbReference type="AlphaFoldDB" id="A0A1I7WAT2"/>
<evidence type="ECO:0000313" key="1">
    <source>
        <dbReference type="Proteomes" id="UP000095283"/>
    </source>
</evidence>
<organism evidence="1 2">
    <name type="scientific">Heterorhabditis bacteriophora</name>
    <name type="common">Entomopathogenic nematode worm</name>
    <dbReference type="NCBI Taxonomy" id="37862"/>
    <lineage>
        <taxon>Eukaryota</taxon>
        <taxon>Metazoa</taxon>
        <taxon>Ecdysozoa</taxon>
        <taxon>Nematoda</taxon>
        <taxon>Chromadorea</taxon>
        <taxon>Rhabditida</taxon>
        <taxon>Rhabditina</taxon>
        <taxon>Rhabditomorpha</taxon>
        <taxon>Strongyloidea</taxon>
        <taxon>Heterorhabditidae</taxon>
        <taxon>Heterorhabditis</taxon>
    </lineage>
</organism>
<evidence type="ECO:0000313" key="2">
    <source>
        <dbReference type="WBParaSite" id="Hba_01794"/>
    </source>
</evidence>